<dbReference type="CDD" id="cd09272">
    <property type="entry name" value="RNase_HI_RT_Ty1"/>
    <property type="match status" value="1"/>
</dbReference>
<keyword evidence="4" id="KW-1185">Reference proteome</keyword>
<sequence length="595" mass="67516">MGLQQPEDQGKSREPTSAESIAVTDAAPAQSEETVEDEDVEATEEVTEDVMSLQDALECESGGSIPSNGGSISMSHGDMTREPVDYQEASKTKHWQLAMDEEFRAHMENQTWKLVDLPSGRKAIRCKWVYKTKLKADGRIARHKARLVAKGFSQVAGIDYNETYSPVVRFESMRTVMSIAAAEDMEITQFDVKTAFIKSELDETIYMEQPEGYVAKGKEDMVCLLQRAIYGLKQSSRVWNLKFTELLQEYQLEPTTADPCVFLRKVEPKIIITIFVDDGLVCCRDRKTIEDMMCYLNKRLEVTFGNAEYYVGLQIIRDRKERSLCLSQTRYIQEVARRFGMIDSRPTSTPMDPNVHFGAIGDGEKERMQGVPYQEAIGSLMWAMMGTRFDIEYSMSMLAKYNSNPSHEHWLAVKRLIRYVNCTAKYVVRFGPVNSQHTLVWYCDSDYAADVDTRRSRSGYVFMLNGGPIAWSSQRQPSVATSTTEAEYIASCTAAKELVWLQRLLAGIDFEQTSPTVLNIDNNGAIRLIHNPEFHKRTKHVGVQFHYVREVQEAGELTPVYLSTTQQLADILTKALPADRFSRLRSQIGLNLLNT</sequence>
<evidence type="ECO:0000259" key="2">
    <source>
        <dbReference type="Pfam" id="PF07727"/>
    </source>
</evidence>
<name>A0ABD3IHE4_9MARC</name>
<gene>
    <name evidence="3" type="ORF">R1sor_019688</name>
</gene>
<feature type="compositionally biased region" description="Low complexity" evidence="1">
    <location>
        <begin position="61"/>
        <end position="75"/>
    </location>
</feature>
<reference evidence="3 4" key="1">
    <citation type="submission" date="2024-09" db="EMBL/GenBank/DDBJ databases">
        <title>Chromosome-scale assembly of Riccia sorocarpa.</title>
        <authorList>
            <person name="Paukszto L."/>
        </authorList>
    </citation>
    <scope>NUCLEOTIDE SEQUENCE [LARGE SCALE GENOMIC DNA]</scope>
    <source>
        <strain evidence="3">LP-2024</strain>
        <tissue evidence="3">Aerial parts of the thallus</tissue>
    </source>
</reference>
<accession>A0ABD3IHE4</accession>
<dbReference type="AlphaFoldDB" id="A0ABD3IHE4"/>
<dbReference type="PANTHER" id="PTHR11439:SF483">
    <property type="entry name" value="PEPTIDE SYNTHASE GLIP-LIKE, PUTATIVE (AFU_ORTHOLOGUE AFUA_3G12920)-RELATED"/>
    <property type="match status" value="1"/>
</dbReference>
<dbReference type="SUPFAM" id="SSF56672">
    <property type="entry name" value="DNA/RNA polymerases"/>
    <property type="match status" value="1"/>
</dbReference>
<organism evidence="3 4">
    <name type="scientific">Riccia sorocarpa</name>
    <dbReference type="NCBI Taxonomy" id="122646"/>
    <lineage>
        <taxon>Eukaryota</taxon>
        <taxon>Viridiplantae</taxon>
        <taxon>Streptophyta</taxon>
        <taxon>Embryophyta</taxon>
        <taxon>Marchantiophyta</taxon>
        <taxon>Marchantiopsida</taxon>
        <taxon>Marchantiidae</taxon>
        <taxon>Marchantiales</taxon>
        <taxon>Ricciaceae</taxon>
        <taxon>Riccia</taxon>
    </lineage>
</organism>
<feature type="compositionally biased region" description="Acidic residues" evidence="1">
    <location>
        <begin position="33"/>
        <end position="47"/>
    </location>
</feature>
<dbReference type="Proteomes" id="UP001633002">
    <property type="component" value="Unassembled WGS sequence"/>
</dbReference>
<proteinExistence type="predicted"/>
<comment type="caution">
    <text evidence="3">The sequence shown here is derived from an EMBL/GenBank/DDBJ whole genome shotgun (WGS) entry which is preliminary data.</text>
</comment>
<dbReference type="PANTHER" id="PTHR11439">
    <property type="entry name" value="GAG-POL-RELATED RETROTRANSPOSON"/>
    <property type="match status" value="1"/>
</dbReference>
<dbReference type="InterPro" id="IPR043502">
    <property type="entry name" value="DNA/RNA_pol_sf"/>
</dbReference>
<dbReference type="InterPro" id="IPR013103">
    <property type="entry name" value="RVT_2"/>
</dbReference>
<dbReference type="Pfam" id="PF07727">
    <property type="entry name" value="RVT_2"/>
    <property type="match status" value="1"/>
</dbReference>
<evidence type="ECO:0000313" key="3">
    <source>
        <dbReference type="EMBL" id="KAL3701666.1"/>
    </source>
</evidence>
<feature type="region of interest" description="Disordered" evidence="1">
    <location>
        <begin position="1"/>
        <end position="47"/>
    </location>
</feature>
<feature type="region of interest" description="Disordered" evidence="1">
    <location>
        <begin position="59"/>
        <end position="79"/>
    </location>
</feature>
<protein>
    <recommendedName>
        <fullName evidence="2">Reverse transcriptase Ty1/copia-type domain-containing protein</fullName>
    </recommendedName>
</protein>
<dbReference type="EMBL" id="JBJQOH010000001">
    <property type="protein sequence ID" value="KAL3701666.1"/>
    <property type="molecule type" value="Genomic_DNA"/>
</dbReference>
<evidence type="ECO:0000313" key="4">
    <source>
        <dbReference type="Proteomes" id="UP001633002"/>
    </source>
</evidence>
<evidence type="ECO:0000256" key="1">
    <source>
        <dbReference type="SAM" id="MobiDB-lite"/>
    </source>
</evidence>
<feature type="domain" description="Reverse transcriptase Ty1/copia-type" evidence="2">
    <location>
        <begin position="109"/>
        <end position="351"/>
    </location>
</feature>